<dbReference type="EMBL" id="BNDW01000117">
    <property type="protein sequence ID" value="GHI27322.1"/>
    <property type="molecule type" value="Genomic_DNA"/>
</dbReference>
<organism evidence="1 2">
    <name type="scientific">Streptomyces hydrogenans</name>
    <dbReference type="NCBI Taxonomy" id="1873719"/>
    <lineage>
        <taxon>Bacteria</taxon>
        <taxon>Bacillati</taxon>
        <taxon>Actinomycetota</taxon>
        <taxon>Actinomycetes</taxon>
        <taxon>Kitasatosporales</taxon>
        <taxon>Streptomycetaceae</taxon>
        <taxon>Streptomyces</taxon>
    </lineage>
</organism>
<protein>
    <submittedName>
        <fullName evidence="1">Uncharacterized protein</fullName>
    </submittedName>
</protein>
<proteinExistence type="predicted"/>
<evidence type="ECO:0000313" key="2">
    <source>
        <dbReference type="Proteomes" id="UP001052739"/>
    </source>
</evidence>
<evidence type="ECO:0000313" key="1">
    <source>
        <dbReference type="EMBL" id="GHI27322.1"/>
    </source>
</evidence>
<reference evidence="1" key="1">
    <citation type="submission" date="2024-05" db="EMBL/GenBank/DDBJ databases">
        <title>Whole genome shotgun sequence of Streptomyces hydrogenans NBRC 13475.</title>
        <authorList>
            <person name="Komaki H."/>
            <person name="Tamura T."/>
        </authorList>
    </citation>
    <scope>NUCLEOTIDE SEQUENCE</scope>
    <source>
        <strain evidence="1">NBRC 13475</strain>
    </source>
</reference>
<sequence length="76" mass="7722">MRPARGVIQALHNPPTLTPHLHAHSWMVKRPGPPANAVGVASVVEGGAGTQALAAALPPVFSKGTLLEAVVGKVFA</sequence>
<keyword evidence="2" id="KW-1185">Reference proteome</keyword>
<gene>
    <name evidence="1" type="ORF">Shyd_86930</name>
</gene>
<comment type="caution">
    <text evidence="1">The sequence shown here is derived from an EMBL/GenBank/DDBJ whole genome shotgun (WGS) entry which is preliminary data.</text>
</comment>
<accession>A0ABQ3PQK7</accession>
<name>A0ABQ3PQK7_9ACTN</name>
<dbReference type="Proteomes" id="UP001052739">
    <property type="component" value="Unassembled WGS sequence"/>
</dbReference>